<dbReference type="Pfam" id="PF03479">
    <property type="entry name" value="PCC"/>
    <property type="match status" value="1"/>
</dbReference>
<keyword evidence="9" id="KW-1185">Reference proteome</keyword>
<dbReference type="PRINTS" id="PR00929">
    <property type="entry name" value="ATHOOK"/>
</dbReference>
<evidence type="ECO:0000256" key="1">
    <source>
        <dbReference type="ARBA" id="ARBA00003687"/>
    </source>
</evidence>
<dbReference type="PANTHER" id="PTHR31500">
    <property type="entry name" value="AT-HOOK MOTIF NUCLEAR-LOCALIZED PROTEIN 9"/>
    <property type="match status" value="1"/>
</dbReference>
<evidence type="ECO:0000259" key="7">
    <source>
        <dbReference type="Pfam" id="PF03479"/>
    </source>
</evidence>
<evidence type="ECO:0000256" key="4">
    <source>
        <dbReference type="ARBA" id="ARBA00023163"/>
    </source>
</evidence>
<dbReference type="GO" id="GO:0003680">
    <property type="term" value="F:minor groove of adenine-thymine-rich DNA binding"/>
    <property type="evidence" value="ECO:0007669"/>
    <property type="project" value="UniProtKB-UniRule"/>
</dbReference>
<dbReference type="InterPro" id="IPR017956">
    <property type="entry name" value="AT_hook_DNA-bd_motif"/>
</dbReference>
<feature type="domain" description="PPC" evidence="7">
    <location>
        <begin position="132"/>
        <end position="227"/>
    </location>
</feature>
<keyword evidence="5" id="KW-0539">Nucleus</keyword>
<comment type="subcellular location">
    <subcellularLocation>
        <location evidence="5">Nucleus</location>
    </subcellularLocation>
</comment>
<sequence length="313" mass="32086">MEDNNISAPLPQAEAETQSPPAPAETTAVKVEVTVAGAAENLFANGGGEGGGEAAEDGGDGESGGVVGPEVTTRRKRGRPRKHHQLGSPDSSASPVSLGPKRGRGRPPGSGKLQMLASLGELGDTAGGNFTPYALAIQTGVDIAGVLSSFAQKGARSFCILSAVGCGRFELLTLSGSYTCTATGNVQREIGRLSVSLANPDGSVFGGTVVGSLVAAMPIQLILGSFKQNIKLQLLRRHSAEPSTAMGSPSVSDRVQIPTPTAKLENVEENSVSTPNGDENTISDHNLTRAFLQNSDQNGSQPTDPVSDEKALT</sequence>
<dbReference type="EMBL" id="QEFC01000977">
    <property type="protein sequence ID" value="KAE9461312.1"/>
    <property type="molecule type" value="Genomic_DNA"/>
</dbReference>
<comment type="function">
    <text evidence="1 5">Transcription factor that specifically binds AT-rich DNA sequences related to the nuclear matrix attachment regions (MARs).</text>
</comment>
<dbReference type="Proteomes" id="UP000428333">
    <property type="component" value="Linkage Group LG04"/>
</dbReference>
<evidence type="ECO:0000256" key="6">
    <source>
        <dbReference type="SAM" id="MobiDB-lite"/>
    </source>
</evidence>
<dbReference type="CDD" id="cd11378">
    <property type="entry name" value="DUF296"/>
    <property type="match status" value="1"/>
</dbReference>
<proteinExistence type="predicted"/>
<comment type="caution">
    <text evidence="8">The sequence shown here is derived from an EMBL/GenBank/DDBJ whole genome shotgun (WGS) entry which is preliminary data.</text>
</comment>
<evidence type="ECO:0000256" key="2">
    <source>
        <dbReference type="ARBA" id="ARBA00023015"/>
    </source>
</evidence>
<keyword evidence="3 5" id="KW-0238">DNA-binding</keyword>
<dbReference type="SUPFAM" id="SSF117856">
    <property type="entry name" value="AF0104/ALDC/Ptd012-like"/>
    <property type="match status" value="1"/>
</dbReference>
<dbReference type="GO" id="GO:0005634">
    <property type="term" value="C:nucleus"/>
    <property type="evidence" value="ECO:0007669"/>
    <property type="project" value="UniProtKB-SubCell"/>
</dbReference>
<organism evidence="8 9">
    <name type="scientific">Rhododendron williamsianum</name>
    <dbReference type="NCBI Taxonomy" id="262921"/>
    <lineage>
        <taxon>Eukaryota</taxon>
        <taxon>Viridiplantae</taxon>
        <taxon>Streptophyta</taxon>
        <taxon>Embryophyta</taxon>
        <taxon>Tracheophyta</taxon>
        <taxon>Spermatophyta</taxon>
        <taxon>Magnoliopsida</taxon>
        <taxon>eudicotyledons</taxon>
        <taxon>Gunneridae</taxon>
        <taxon>Pentapetalae</taxon>
        <taxon>asterids</taxon>
        <taxon>Ericales</taxon>
        <taxon>Ericaceae</taxon>
        <taxon>Ericoideae</taxon>
        <taxon>Rhodoreae</taxon>
        <taxon>Rhododendron</taxon>
    </lineage>
</organism>
<evidence type="ECO:0000256" key="3">
    <source>
        <dbReference type="ARBA" id="ARBA00023125"/>
    </source>
</evidence>
<keyword evidence="2 5" id="KW-0805">Transcription regulation</keyword>
<keyword evidence="4 5" id="KW-0804">Transcription</keyword>
<dbReference type="OrthoDB" id="1588495at2759"/>
<dbReference type="SMART" id="SM00384">
    <property type="entry name" value="AT_hook"/>
    <property type="match status" value="2"/>
</dbReference>
<dbReference type="AlphaFoldDB" id="A0A6A4LVP7"/>
<comment type="domain">
    <text evidence="5">The PPC domain mediates interactions between AHL proteins.</text>
</comment>
<evidence type="ECO:0000313" key="8">
    <source>
        <dbReference type="EMBL" id="KAE9461312.1"/>
    </source>
</evidence>
<name>A0A6A4LVP7_9ERIC</name>
<dbReference type="Gene3D" id="3.30.1330.80">
    <property type="entry name" value="Hypothetical protein, similar to alpha- acetolactate decarboxylase, domain 2"/>
    <property type="match status" value="1"/>
</dbReference>
<feature type="non-terminal residue" evidence="8">
    <location>
        <position position="1"/>
    </location>
</feature>
<evidence type="ECO:0000256" key="5">
    <source>
        <dbReference type="RuleBase" id="RU367031"/>
    </source>
</evidence>
<protein>
    <recommendedName>
        <fullName evidence="5">AT-hook motif nuclear-localized protein</fullName>
    </recommendedName>
</protein>
<accession>A0A6A4LVP7</accession>
<feature type="compositionally biased region" description="Basic residues" evidence="6">
    <location>
        <begin position="74"/>
        <end position="85"/>
    </location>
</feature>
<gene>
    <name evidence="8" type="ORF">C3L33_06765</name>
</gene>
<dbReference type="PANTHER" id="PTHR31500:SF45">
    <property type="entry name" value="AT-HOOK MOTIF NUCLEAR-LOCALIZED PROTEIN"/>
    <property type="match status" value="1"/>
</dbReference>
<feature type="region of interest" description="Disordered" evidence="6">
    <location>
        <begin position="42"/>
        <end position="114"/>
    </location>
</feature>
<feature type="region of interest" description="Disordered" evidence="6">
    <location>
        <begin position="261"/>
        <end position="313"/>
    </location>
</feature>
<dbReference type="InterPro" id="IPR005175">
    <property type="entry name" value="PPC_dom"/>
</dbReference>
<feature type="region of interest" description="Disordered" evidence="6">
    <location>
        <begin position="1"/>
        <end position="30"/>
    </location>
</feature>
<reference evidence="8 9" key="1">
    <citation type="journal article" date="2019" name="Genome Biol. Evol.">
        <title>The Rhododendron genome and chromosomal organization provide insight into shared whole-genome duplications across the heath family (Ericaceae).</title>
        <authorList>
            <person name="Soza V.L."/>
            <person name="Lindsley D."/>
            <person name="Waalkes A."/>
            <person name="Ramage E."/>
            <person name="Patwardhan R.P."/>
            <person name="Burton J.N."/>
            <person name="Adey A."/>
            <person name="Kumar A."/>
            <person name="Qiu R."/>
            <person name="Shendure J."/>
            <person name="Hall B."/>
        </authorList>
    </citation>
    <scope>NUCLEOTIDE SEQUENCE [LARGE SCALE GENOMIC DNA]</scope>
    <source>
        <strain evidence="8">RSF 1966-606</strain>
    </source>
</reference>
<feature type="compositionally biased region" description="Polar residues" evidence="6">
    <location>
        <begin position="269"/>
        <end position="304"/>
    </location>
</feature>
<evidence type="ECO:0000313" key="9">
    <source>
        <dbReference type="Proteomes" id="UP000428333"/>
    </source>
</evidence>
<dbReference type="InterPro" id="IPR039605">
    <property type="entry name" value="AHL"/>
</dbReference>